<dbReference type="KEGG" id="tet:TTHERM_000352229"/>
<keyword evidence="1" id="KW-1133">Transmembrane helix</keyword>
<evidence type="ECO:0000256" key="1">
    <source>
        <dbReference type="SAM" id="Phobius"/>
    </source>
</evidence>
<dbReference type="PANTHER" id="PTHR31398">
    <property type="entry name" value="MEIOTIC NUCLEAR DIVISION PROTEIN 1 HOMOLOG"/>
    <property type="match status" value="1"/>
</dbReference>
<evidence type="ECO:0000313" key="3">
    <source>
        <dbReference type="Proteomes" id="UP000009168"/>
    </source>
</evidence>
<keyword evidence="3" id="KW-1185">Reference proteome</keyword>
<dbReference type="PANTHER" id="PTHR31398:SF0">
    <property type="entry name" value="MEIOTIC NUCLEAR DIVISION PROTEIN 1 HOMOLOG"/>
    <property type="match status" value="1"/>
</dbReference>
<evidence type="ECO:0000313" key="2">
    <source>
        <dbReference type="EMBL" id="EWS72479.1"/>
    </source>
</evidence>
<dbReference type="OrthoDB" id="290807at2759"/>
<protein>
    <submittedName>
        <fullName evidence="2">Transmembrane protein, putative</fullName>
    </submittedName>
</protein>
<feature type="transmembrane region" description="Helical" evidence="1">
    <location>
        <begin position="30"/>
        <end position="52"/>
    </location>
</feature>
<dbReference type="GeneID" id="24438561"/>
<name>W7XHD2_TETTS</name>
<gene>
    <name evidence="2" type="ORF">TTHERM_000352229</name>
</gene>
<dbReference type="EMBL" id="GG662523">
    <property type="protein sequence ID" value="EWS72479.1"/>
    <property type="molecule type" value="Genomic_DNA"/>
</dbReference>
<dbReference type="RefSeq" id="XP_012654976.1">
    <property type="nucleotide sequence ID" value="XM_012799522.1"/>
</dbReference>
<accession>W7XHD2</accession>
<dbReference type="Proteomes" id="UP000009168">
    <property type="component" value="Unassembled WGS sequence"/>
</dbReference>
<keyword evidence="1 2" id="KW-0812">Transmembrane</keyword>
<keyword evidence="1" id="KW-0472">Membrane</keyword>
<proteinExistence type="predicted"/>
<sequence>MNSLISFIKFADIFGQGVQMNFQKSPAYKTVYGGLVTIIIGCCFISGCYFFGSILINRLDPTIITQERSVTSAARINITNNNIVAMFGVSNGASEIWSDPTIFRMYAVQQIMQIQKNSDSGMELRQLISHNKTMKICEEKDIGIPSVKPYFNKLNLTNLYCLDQGQDIYIEGDFDAQSFAQVFVYVEKCSNGTDPNIICKPMDVINQKLQLSKIQIFLSNTIVDPLNHEDPFSSKGMNLYTQTSSSFPKEVQLYFTNQYIQDDVGFMFREIKNKHSFVFTIQQETSFFSNYNVLVRVLIRLQKQKENLMQRRYQKFQDIVAQIGGLMKLLTTVGSIITYRFTQLYLHKAIGDEVLIYDDRNIKKFETEKVTTKNKKNKTKHIKPKQSVIQEIINSDKILSNNNIQQIKSFTNYEEGEQRNGGDSNQADNNLETKKNKLEKIDIYEQPNFSQIIFQKSKHLLTTIQYQKFFNIIKNKIKYNFYDYFKQLFAKSLQNNDNRAKLVQKGMQMIEQQLDITYIINKLNEIDKLKAVIFNKDQLKIFDCIPKPIVSDEQLFNKQQKGNIYLDKNRIREQITDIQMQSPKQFVYYDIHTQRSEQSKVDDAIQGLQNIINNKYLTKIDKNLIQIIDPNILNSYQYQQQNKLPRFQNIDIYSKSQNDSIFIDYQECIDEKIVSQSPETVKNLNINTQQLNQQFTISLSNVKSQSKTIYSQNKLKQPDRTEE</sequence>
<dbReference type="GO" id="GO:0007131">
    <property type="term" value="P:reciprocal meiotic recombination"/>
    <property type="evidence" value="ECO:0007669"/>
    <property type="project" value="TreeGrafter"/>
</dbReference>
<organism evidence="2 3">
    <name type="scientific">Tetrahymena thermophila (strain SB210)</name>
    <dbReference type="NCBI Taxonomy" id="312017"/>
    <lineage>
        <taxon>Eukaryota</taxon>
        <taxon>Sar</taxon>
        <taxon>Alveolata</taxon>
        <taxon>Ciliophora</taxon>
        <taxon>Intramacronucleata</taxon>
        <taxon>Oligohymenophorea</taxon>
        <taxon>Hymenostomatida</taxon>
        <taxon>Tetrahymenina</taxon>
        <taxon>Tetrahymenidae</taxon>
        <taxon>Tetrahymena</taxon>
    </lineage>
</organism>
<dbReference type="InParanoid" id="W7XHD2"/>
<dbReference type="GO" id="GO:0005634">
    <property type="term" value="C:nucleus"/>
    <property type="evidence" value="ECO:0007669"/>
    <property type="project" value="TreeGrafter"/>
</dbReference>
<dbReference type="AlphaFoldDB" id="W7XHD2"/>
<reference evidence="3" key="1">
    <citation type="journal article" date="2006" name="PLoS Biol.">
        <title>Macronuclear genome sequence of the ciliate Tetrahymena thermophila, a model eukaryote.</title>
        <authorList>
            <person name="Eisen J.A."/>
            <person name="Coyne R.S."/>
            <person name="Wu M."/>
            <person name="Wu D."/>
            <person name="Thiagarajan M."/>
            <person name="Wortman J.R."/>
            <person name="Badger J.H."/>
            <person name="Ren Q."/>
            <person name="Amedeo P."/>
            <person name="Jones K.M."/>
            <person name="Tallon L.J."/>
            <person name="Delcher A.L."/>
            <person name="Salzberg S.L."/>
            <person name="Silva J.C."/>
            <person name="Haas B.J."/>
            <person name="Majoros W.H."/>
            <person name="Farzad M."/>
            <person name="Carlton J.M."/>
            <person name="Smith R.K. Jr."/>
            <person name="Garg J."/>
            <person name="Pearlman R.E."/>
            <person name="Karrer K.M."/>
            <person name="Sun L."/>
            <person name="Manning G."/>
            <person name="Elde N.C."/>
            <person name="Turkewitz A.P."/>
            <person name="Asai D.J."/>
            <person name="Wilkes D.E."/>
            <person name="Wang Y."/>
            <person name="Cai H."/>
            <person name="Collins K."/>
            <person name="Stewart B.A."/>
            <person name="Lee S.R."/>
            <person name="Wilamowska K."/>
            <person name="Weinberg Z."/>
            <person name="Ruzzo W.L."/>
            <person name="Wloga D."/>
            <person name="Gaertig J."/>
            <person name="Frankel J."/>
            <person name="Tsao C.-C."/>
            <person name="Gorovsky M.A."/>
            <person name="Keeling P.J."/>
            <person name="Waller R.F."/>
            <person name="Patron N.J."/>
            <person name="Cherry J.M."/>
            <person name="Stover N.A."/>
            <person name="Krieger C.J."/>
            <person name="del Toro C."/>
            <person name="Ryder H.F."/>
            <person name="Williamson S.C."/>
            <person name="Barbeau R.A."/>
            <person name="Hamilton E.P."/>
            <person name="Orias E."/>
        </authorList>
    </citation>
    <scope>NUCLEOTIDE SEQUENCE [LARGE SCALE GENOMIC DNA]</scope>
    <source>
        <strain evidence="3">SB210</strain>
    </source>
</reference>